<dbReference type="Pfam" id="PF10253">
    <property type="entry name" value="PRCC"/>
    <property type="match status" value="1"/>
</dbReference>
<dbReference type="AlphaFoldDB" id="A0AAV4EFN4"/>
<feature type="compositionally biased region" description="Basic and acidic residues" evidence="1">
    <location>
        <begin position="215"/>
        <end position="224"/>
    </location>
</feature>
<feature type="compositionally biased region" description="Low complexity" evidence="1">
    <location>
        <begin position="120"/>
        <end position="139"/>
    </location>
</feature>
<dbReference type="Proteomes" id="UP000762676">
    <property type="component" value="Unassembled WGS sequence"/>
</dbReference>
<evidence type="ECO:0000313" key="2">
    <source>
        <dbReference type="EMBL" id="GFR59306.1"/>
    </source>
</evidence>
<evidence type="ECO:0000256" key="1">
    <source>
        <dbReference type="SAM" id="MobiDB-lite"/>
    </source>
</evidence>
<dbReference type="GO" id="GO:0005634">
    <property type="term" value="C:nucleus"/>
    <property type="evidence" value="ECO:0007669"/>
    <property type="project" value="TreeGrafter"/>
</dbReference>
<keyword evidence="3" id="KW-1185">Reference proteome</keyword>
<reference evidence="2 3" key="1">
    <citation type="journal article" date="2021" name="Elife">
        <title>Chloroplast acquisition without the gene transfer in kleptoplastic sea slugs, Plakobranchus ocellatus.</title>
        <authorList>
            <person name="Maeda T."/>
            <person name="Takahashi S."/>
            <person name="Yoshida T."/>
            <person name="Shimamura S."/>
            <person name="Takaki Y."/>
            <person name="Nagai Y."/>
            <person name="Toyoda A."/>
            <person name="Suzuki Y."/>
            <person name="Arimoto A."/>
            <person name="Ishii H."/>
            <person name="Satoh N."/>
            <person name="Nishiyama T."/>
            <person name="Hasebe M."/>
            <person name="Maruyama T."/>
            <person name="Minagawa J."/>
            <person name="Obokata J."/>
            <person name="Shigenobu S."/>
        </authorList>
    </citation>
    <scope>NUCLEOTIDE SEQUENCE [LARGE SCALE GENOMIC DNA]</scope>
</reference>
<accession>A0AAV4EFN4</accession>
<feature type="compositionally biased region" description="Polar residues" evidence="1">
    <location>
        <begin position="63"/>
        <end position="73"/>
    </location>
</feature>
<dbReference type="EMBL" id="BMAT01003634">
    <property type="protein sequence ID" value="GFR59306.1"/>
    <property type="molecule type" value="Genomic_DNA"/>
</dbReference>
<name>A0AAV4EFN4_9GAST</name>
<feature type="compositionally biased region" description="Basic and acidic residues" evidence="1">
    <location>
        <begin position="363"/>
        <end position="375"/>
    </location>
</feature>
<proteinExistence type="predicted"/>
<feature type="compositionally biased region" description="Polar residues" evidence="1">
    <location>
        <begin position="1"/>
        <end position="11"/>
    </location>
</feature>
<feature type="compositionally biased region" description="Low complexity" evidence="1">
    <location>
        <begin position="157"/>
        <end position="170"/>
    </location>
</feature>
<feature type="non-terminal residue" evidence="2">
    <location>
        <position position="1"/>
    </location>
</feature>
<feature type="compositionally biased region" description="Low complexity" evidence="1">
    <location>
        <begin position="184"/>
        <end position="198"/>
    </location>
</feature>
<protein>
    <submittedName>
        <fullName evidence="2">Proline-rich protein PRCC-like</fullName>
    </submittedName>
</protein>
<gene>
    <name evidence="2" type="ORF">ElyMa_001790400</name>
</gene>
<dbReference type="InterPro" id="IPR018800">
    <property type="entry name" value="PRCC"/>
</dbReference>
<dbReference type="PANTHER" id="PTHR13621:SF2">
    <property type="entry name" value="PROLINE-RICH PROTEIN PRCC"/>
    <property type="match status" value="1"/>
</dbReference>
<evidence type="ECO:0000313" key="3">
    <source>
        <dbReference type="Proteomes" id="UP000762676"/>
    </source>
</evidence>
<comment type="caution">
    <text evidence="2">The sequence shown here is derived from an EMBL/GenBank/DDBJ whole genome shotgun (WGS) entry which is preliminary data.</text>
</comment>
<feature type="region of interest" description="Disordered" evidence="1">
    <location>
        <begin position="1"/>
        <end position="82"/>
    </location>
</feature>
<organism evidence="2 3">
    <name type="scientific">Elysia marginata</name>
    <dbReference type="NCBI Taxonomy" id="1093978"/>
    <lineage>
        <taxon>Eukaryota</taxon>
        <taxon>Metazoa</taxon>
        <taxon>Spiralia</taxon>
        <taxon>Lophotrochozoa</taxon>
        <taxon>Mollusca</taxon>
        <taxon>Gastropoda</taxon>
        <taxon>Heterobranchia</taxon>
        <taxon>Euthyneura</taxon>
        <taxon>Panpulmonata</taxon>
        <taxon>Sacoglossa</taxon>
        <taxon>Placobranchoidea</taxon>
        <taxon>Plakobranchidae</taxon>
        <taxon>Elysia</taxon>
    </lineage>
</organism>
<feature type="region of interest" description="Disordered" evidence="1">
    <location>
        <begin position="95"/>
        <end position="246"/>
    </location>
</feature>
<sequence length="422" mass="46361">LPVPRSTTRTVMQEEDELEDEVKPKAFEIENAQKPPDKKKQPVKITIPSLDKTDLDEEENIQRKPTPSATKSGLFSLLPPPIHSAKKEINRPLIPHTLSKKPQITPQASSQAKRHIPIEKPTVSTPSSSSTKSVTTKKVALNIAMYGSDSDDDDDVSASNFFSLDSSSKSKSLENVTMKHIQSEEVSSSETSTKLSPSGDAQIELGGNNSSKKAVPRDEDKNEVGDDSEIVATVGPEPGALNDAPLDFGCTSNSKLWSSSSSSFSQGYLGAVGLAGPVASPQNSLQGYNMASASTLYNMVDSEVVENGPLDTVGDDDLKQFMSDKEFQRLSGKRKRGLEDAINFVDANVDDYVDPSEVSKHLTEETEYVSHKNKDNMPTAQQRRKKQITYLAYQAKERELELKNTWAQNRMTKKQTQSKYGF</sequence>
<feature type="region of interest" description="Disordered" evidence="1">
    <location>
        <begin position="363"/>
        <end position="385"/>
    </location>
</feature>
<feature type="compositionally biased region" description="Polar residues" evidence="1">
    <location>
        <begin position="100"/>
        <end position="111"/>
    </location>
</feature>
<dbReference type="PANTHER" id="PTHR13621">
    <property type="entry name" value="PROLINE-RICH PROTEIN PRCC"/>
    <property type="match status" value="1"/>
</dbReference>